<gene>
    <name evidence="2" type="primary">8230694</name>
    <name evidence="1" type="ORF">Phum_PHUM239070</name>
</gene>
<protein>
    <submittedName>
        <fullName evidence="1 2">Uncharacterized protein</fullName>
    </submittedName>
</protein>
<dbReference type="HOGENOM" id="CLU_390462_0_0_1"/>
<dbReference type="VEuPathDB" id="VectorBase:PHUM239070"/>
<reference evidence="1" key="2">
    <citation type="submission" date="2007-04" db="EMBL/GenBank/DDBJ databases">
        <title>The genome of the human body louse.</title>
        <authorList>
            <consortium name="The Human Body Louse Genome Consortium"/>
            <person name="Kirkness E."/>
            <person name="Walenz B."/>
            <person name="Hass B."/>
            <person name="Bruggner R."/>
            <person name="Strausberg R."/>
        </authorList>
    </citation>
    <scope>NUCLEOTIDE SEQUENCE</scope>
    <source>
        <strain evidence="1">USDA</strain>
    </source>
</reference>
<dbReference type="GeneID" id="8230694"/>
<keyword evidence="3" id="KW-1185">Reference proteome</keyword>
<organism>
    <name type="scientific">Pediculus humanus subsp. corporis</name>
    <name type="common">Body louse</name>
    <dbReference type="NCBI Taxonomy" id="121224"/>
    <lineage>
        <taxon>Eukaryota</taxon>
        <taxon>Metazoa</taxon>
        <taxon>Ecdysozoa</taxon>
        <taxon>Arthropoda</taxon>
        <taxon>Hexapoda</taxon>
        <taxon>Insecta</taxon>
        <taxon>Pterygota</taxon>
        <taxon>Neoptera</taxon>
        <taxon>Paraneoptera</taxon>
        <taxon>Psocodea</taxon>
        <taxon>Troctomorpha</taxon>
        <taxon>Phthiraptera</taxon>
        <taxon>Anoplura</taxon>
        <taxon>Pediculidae</taxon>
        <taxon>Pediculus</taxon>
    </lineage>
</organism>
<dbReference type="EMBL" id="DS235219">
    <property type="protein sequence ID" value="EEB13422.1"/>
    <property type="molecule type" value="Genomic_DNA"/>
</dbReference>
<dbReference type="eggNOG" id="ENOG502QQF7">
    <property type="taxonomic scope" value="Eukaryota"/>
</dbReference>
<dbReference type="Proteomes" id="UP000009046">
    <property type="component" value="Unassembled WGS sequence"/>
</dbReference>
<name>E0VJ66_PEDHC</name>
<reference evidence="2" key="3">
    <citation type="submission" date="2021-02" db="UniProtKB">
        <authorList>
            <consortium name="EnsemblMetazoa"/>
        </authorList>
    </citation>
    <scope>IDENTIFICATION</scope>
    <source>
        <strain evidence="2">USDA</strain>
    </source>
</reference>
<evidence type="ECO:0000313" key="1">
    <source>
        <dbReference type="EMBL" id="EEB13422.1"/>
    </source>
</evidence>
<dbReference type="EnsemblMetazoa" id="PHUM239070-RA">
    <property type="protein sequence ID" value="PHUM239070-PA"/>
    <property type="gene ID" value="PHUM239070"/>
</dbReference>
<reference evidence="1" key="1">
    <citation type="submission" date="2007-04" db="EMBL/GenBank/DDBJ databases">
        <title>Annotation of Pediculus humanus corporis strain USDA.</title>
        <authorList>
            <person name="Kirkness E."/>
            <person name="Hannick L."/>
            <person name="Hass B."/>
            <person name="Bruggner R."/>
            <person name="Lawson D."/>
            <person name="Bidwell S."/>
            <person name="Joardar V."/>
            <person name="Caler E."/>
            <person name="Walenz B."/>
            <person name="Inman J."/>
            <person name="Schobel S."/>
            <person name="Galinsky K."/>
            <person name="Amedeo P."/>
            <person name="Strausberg R."/>
        </authorList>
    </citation>
    <scope>NUCLEOTIDE SEQUENCE</scope>
    <source>
        <strain evidence="1">USDA</strain>
    </source>
</reference>
<dbReference type="STRING" id="121224.E0VJ66"/>
<proteinExistence type="predicted"/>
<accession>E0VJ66</accession>
<dbReference type="InParanoid" id="E0VJ66"/>
<dbReference type="EMBL" id="AAZO01002773">
    <property type="status" value="NOT_ANNOTATED_CDS"/>
    <property type="molecule type" value="Genomic_DNA"/>
</dbReference>
<dbReference type="CTD" id="8230694"/>
<dbReference type="OrthoDB" id="8182230at2759"/>
<sequence length="707" mass="82467">MKYSQLVHMSRDVEQWLESQLKACEINNDFYTDYLLNLFEEEILDNYSHSLNLNCNNDYNINYMFWPFQKKLESMKSKKTSHVARSENYKSNLLKMKSHIPLDWNWAEGLLHDSSGTVKNKMDDFFANLFYDNTADIFGFELSWNKLEEPENIDNTKRINFYNKQNLFSTSTCNERLYERNADFDKLIAKFDASVEKIWKSSSESDALGNVKYATIFSENIADPQYQYGSDVIWSCEQKDKSNILMKSTENYKPSFSQWNQKSNSPVLSNSNNNLTTALSAFSPTLPNLKKWSANDGYNKNCNFISEKQDNGFTDVNHNQNKNSDDYSIEYNLSEKNQSSQEEDLLTSAKTHFRPIPSEELGNSQTGIYADGTTFDISNDLDKVSFIRSESGMLYLETEANTPRKYMEFKDNKNYGTNEYLENNIVPVDEFVPKFRVRQSNEKSIQTDEIHEEQVVPSVNDTDYDSMSCDSEENDFFFPGDNELAQNIASSDGEEANYYKETGNKNLFNEEKNNKDYNLEMSLYKLIEMKSCVCNEEKDWNQNSINNNNSINKKEWNKIWNFHISCNNCEKSSDKQLSTNDKFRFRQELTQEGEQLLLDLSSVQQMYSNDADWCEDDTLTVSDINEDDNENFGEEIPNDEGLTSEIVYPEKEALWSTLIAKEEPVKNGLDVRCSWKMEKFENDKNKFNDKKSEKFYISGCKNLERKR</sequence>
<dbReference type="AlphaFoldDB" id="E0VJ66"/>
<dbReference type="KEGG" id="phu:Phum_PHUM239070"/>
<evidence type="ECO:0000313" key="2">
    <source>
        <dbReference type="EnsemblMetazoa" id="PHUM239070-PA"/>
    </source>
</evidence>
<evidence type="ECO:0000313" key="3">
    <source>
        <dbReference type="Proteomes" id="UP000009046"/>
    </source>
</evidence>
<dbReference type="RefSeq" id="XP_002426160.1">
    <property type="nucleotide sequence ID" value="XM_002426115.1"/>
</dbReference>